<sequence>MCLSPSLHVLVCAFRPLPVSEVEHHLVSPALSSVPVTERGLGIPPALHADLSSISSVRRSCPYLSSVKPFKRM</sequence>
<evidence type="ECO:0000313" key="2">
    <source>
        <dbReference type="Proteomes" id="UP001054945"/>
    </source>
</evidence>
<name>A0AAV4Y992_CAEEX</name>
<dbReference type="Proteomes" id="UP001054945">
    <property type="component" value="Unassembled WGS sequence"/>
</dbReference>
<comment type="caution">
    <text evidence="1">The sequence shown here is derived from an EMBL/GenBank/DDBJ whole genome shotgun (WGS) entry which is preliminary data.</text>
</comment>
<dbReference type="AlphaFoldDB" id="A0AAV4Y992"/>
<reference evidence="1 2" key="1">
    <citation type="submission" date="2021-06" db="EMBL/GenBank/DDBJ databases">
        <title>Caerostris extrusa draft genome.</title>
        <authorList>
            <person name="Kono N."/>
            <person name="Arakawa K."/>
        </authorList>
    </citation>
    <scope>NUCLEOTIDE SEQUENCE [LARGE SCALE GENOMIC DNA]</scope>
</reference>
<evidence type="ECO:0008006" key="3">
    <source>
        <dbReference type="Google" id="ProtNLM"/>
    </source>
</evidence>
<protein>
    <recommendedName>
        <fullName evidence="3">Secreted protein</fullName>
    </recommendedName>
</protein>
<proteinExistence type="predicted"/>
<organism evidence="1 2">
    <name type="scientific">Caerostris extrusa</name>
    <name type="common">Bark spider</name>
    <name type="synonym">Caerostris bankana</name>
    <dbReference type="NCBI Taxonomy" id="172846"/>
    <lineage>
        <taxon>Eukaryota</taxon>
        <taxon>Metazoa</taxon>
        <taxon>Ecdysozoa</taxon>
        <taxon>Arthropoda</taxon>
        <taxon>Chelicerata</taxon>
        <taxon>Arachnida</taxon>
        <taxon>Araneae</taxon>
        <taxon>Araneomorphae</taxon>
        <taxon>Entelegynae</taxon>
        <taxon>Araneoidea</taxon>
        <taxon>Araneidae</taxon>
        <taxon>Caerostris</taxon>
    </lineage>
</organism>
<accession>A0AAV4Y992</accession>
<dbReference type="EMBL" id="BPLR01001674">
    <property type="protein sequence ID" value="GIZ03977.1"/>
    <property type="molecule type" value="Genomic_DNA"/>
</dbReference>
<keyword evidence="2" id="KW-1185">Reference proteome</keyword>
<gene>
    <name evidence="1" type="ORF">CEXT_783821</name>
</gene>
<evidence type="ECO:0000313" key="1">
    <source>
        <dbReference type="EMBL" id="GIZ03977.1"/>
    </source>
</evidence>